<accession>A0ABQ1I2V8</accession>
<dbReference type="GO" id="GO:0004180">
    <property type="term" value="F:carboxypeptidase activity"/>
    <property type="evidence" value="ECO:0007669"/>
    <property type="project" value="UniProtKB-KW"/>
</dbReference>
<dbReference type="SUPFAM" id="SSF55486">
    <property type="entry name" value="Metalloproteases ('zincins'), catalytic domain"/>
    <property type="match status" value="1"/>
</dbReference>
<dbReference type="PIRSF" id="PIRSF006615">
    <property type="entry name" value="Zn_crbxpep_Taq"/>
    <property type="match status" value="1"/>
</dbReference>
<dbReference type="Proteomes" id="UP000651977">
    <property type="component" value="Unassembled WGS sequence"/>
</dbReference>
<gene>
    <name evidence="2" type="ORF">GCM10007414_23980</name>
</gene>
<comment type="similarity">
    <text evidence="1">Belongs to the peptidase M32 family.</text>
</comment>
<dbReference type="Gene3D" id="1.10.1370.30">
    <property type="match status" value="1"/>
</dbReference>
<comment type="function">
    <text evidence="1">Broad specificity carboxypetidase that releases amino acids sequentially from the C-terminus, including neutral, aromatic, polar and basic residues.</text>
</comment>
<proteinExistence type="inferred from homology"/>
<dbReference type="PANTHER" id="PTHR34217">
    <property type="entry name" value="METAL-DEPENDENT CARBOXYPEPTIDASE"/>
    <property type="match status" value="1"/>
</dbReference>
<keyword evidence="1" id="KW-0645">Protease</keyword>
<reference evidence="3" key="1">
    <citation type="journal article" date="2019" name="Int. J. Syst. Evol. Microbiol.">
        <title>The Global Catalogue of Microorganisms (GCM) 10K type strain sequencing project: providing services to taxonomists for standard genome sequencing and annotation.</title>
        <authorList>
            <consortium name="The Broad Institute Genomics Platform"/>
            <consortium name="The Broad Institute Genome Sequencing Center for Infectious Disease"/>
            <person name="Wu L."/>
            <person name="Ma J."/>
        </authorList>
    </citation>
    <scope>NUCLEOTIDE SEQUENCE [LARGE SCALE GENOMIC DNA]</scope>
    <source>
        <strain evidence="3">CGMCC 1.10131</strain>
    </source>
</reference>
<organism evidence="2 3">
    <name type="scientific">Agarivorans gilvus</name>
    <dbReference type="NCBI Taxonomy" id="680279"/>
    <lineage>
        <taxon>Bacteria</taxon>
        <taxon>Pseudomonadati</taxon>
        <taxon>Pseudomonadota</taxon>
        <taxon>Gammaproteobacteria</taxon>
        <taxon>Alteromonadales</taxon>
        <taxon>Alteromonadaceae</taxon>
        <taxon>Agarivorans</taxon>
    </lineage>
</organism>
<evidence type="ECO:0000313" key="3">
    <source>
        <dbReference type="Proteomes" id="UP000651977"/>
    </source>
</evidence>
<dbReference type="PROSITE" id="PS52034">
    <property type="entry name" value="PEPTIDASE_M32"/>
    <property type="match status" value="1"/>
</dbReference>
<dbReference type="EMBL" id="BMDY01000013">
    <property type="protein sequence ID" value="GGB09792.1"/>
    <property type="molecule type" value="Genomic_DNA"/>
</dbReference>
<comment type="caution">
    <text evidence="2">The sequence shown here is derived from an EMBL/GenBank/DDBJ whole genome shotgun (WGS) entry which is preliminary data.</text>
</comment>
<keyword evidence="3" id="KW-1185">Reference proteome</keyword>
<keyword evidence="1 2" id="KW-0121">Carboxypeptidase</keyword>
<keyword evidence="1" id="KW-0479">Metal-binding</keyword>
<comment type="catalytic activity">
    <reaction evidence="1">
        <text>Release of a C-terminal amino acid with broad specificity, except for -Pro.</text>
        <dbReference type="EC" id="3.4.17.19"/>
    </reaction>
</comment>
<keyword evidence="1" id="KW-0378">Hydrolase</keyword>
<evidence type="ECO:0000256" key="1">
    <source>
        <dbReference type="PIRNR" id="PIRNR006615"/>
    </source>
</evidence>
<dbReference type="PRINTS" id="PR00998">
    <property type="entry name" value="CRBOXYPTASET"/>
</dbReference>
<sequence>MNKPNAYQQLSQHFQQLAKLSHLNAITSWDQATMMPDGGNQARAEALAELAVIIHEKSTQPQLEEWLEQAKSQNLTSVQQASLREMERSWRNSTALPADLVKAKSLATARCEHAWREQRKANNWQAFQVNLQAVMQLAIEEAQIRADKSGLSRYDAMLDLYEPGMQMQRLDLVFGELQTWLPQLIQEVVDKQASWPKLKQYGNFPSEQQKQLGLAVMQKLQFDFKHGRLDVSAHPFCGGVPSDVRITTRYEEEDFTRSLMGIVHETGHARYEQNLPLDLVDLPVGQARSMGIHESQSLFFEMQLGRSQAFVEQLHPLVKQHLTQAKNMPLSELQQHYLSVKPGYIRVDADELTYPAHIMLRYQLERDLINQEIKVADIPELWDQKMQQYLGLSTKGNDKNGCMQDVHWPAGLIGYFPSYSLGAMYAAQFHAALVKAKPDTPDAVAKGDYSGVFAWLKQHIWSQASLYETDELVERATGESLNPAYFQQHLRSRYL</sequence>
<dbReference type="Pfam" id="PF02074">
    <property type="entry name" value="Peptidase_M32"/>
    <property type="match status" value="1"/>
</dbReference>
<keyword evidence="1" id="KW-0482">Metalloprotease</keyword>
<dbReference type="InterPro" id="IPR001333">
    <property type="entry name" value="Peptidase_M32_Taq"/>
</dbReference>
<dbReference type="RefSeq" id="WP_055734752.1">
    <property type="nucleotide sequence ID" value="NZ_BMDY01000013.1"/>
</dbReference>
<dbReference type="PANTHER" id="PTHR34217:SF1">
    <property type="entry name" value="CARBOXYPEPTIDASE 1"/>
    <property type="match status" value="1"/>
</dbReference>
<dbReference type="CDD" id="cd06460">
    <property type="entry name" value="M32_Taq"/>
    <property type="match status" value="1"/>
</dbReference>
<protein>
    <recommendedName>
        <fullName evidence="1">Metal-dependent carboxypeptidase</fullName>
        <ecNumber evidence="1">3.4.17.19</ecNumber>
    </recommendedName>
</protein>
<dbReference type="EC" id="3.4.17.19" evidence="1"/>
<name>A0ABQ1I2V8_9ALTE</name>
<evidence type="ECO:0000313" key="2">
    <source>
        <dbReference type="EMBL" id="GGB09792.1"/>
    </source>
</evidence>